<sequence length="36" mass="4268">MLMVMHGIFLMGLMTQWSFSKMLELRWLLCPTLTHA</sequence>
<dbReference type="EMBL" id="GGEC01058111">
    <property type="protein sequence ID" value="MBX38595.1"/>
    <property type="molecule type" value="Transcribed_RNA"/>
</dbReference>
<name>A0A2P2N816_RHIMU</name>
<proteinExistence type="predicted"/>
<dbReference type="AlphaFoldDB" id="A0A2P2N816"/>
<organism evidence="1">
    <name type="scientific">Rhizophora mucronata</name>
    <name type="common">Asiatic mangrove</name>
    <dbReference type="NCBI Taxonomy" id="61149"/>
    <lineage>
        <taxon>Eukaryota</taxon>
        <taxon>Viridiplantae</taxon>
        <taxon>Streptophyta</taxon>
        <taxon>Embryophyta</taxon>
        <taxon>Tracheophyta</taxon>
        <taxon>Spermatophyta</taxon>
        <taxon>Magnoliopsida</taxon>
        <taxon>eudicotyledons</taxon>
        <taxon>Gunneridae</taxon>
        <taxon>Pentapetalae</taxon>
        <taxon>rosids</taxon>
        <taxon>fabids</taxon>
        <taxon>Malpighiales</taxon>
        <taxon>Rhizophoraceae</taxon>
        <taxon>Rhizophora</taxon>
    </lineage>
</organism>
<protein>
    <submittedName>
        <fullName evidence="1">Uncharacterized protein MANES_05G100300</fullName>
    </submittedName>
</protein>
<evidence type="ECO:0000313" key="1">
    <source>
        <dbReference type="EMBL" id="MBX38595.1"/>
    </source>
</evidence>
<accession>A0A2P2N816</accession>
<reference evidence="1" key="1">
    <citation type="submission" date="2018-02" db="EMBL/GenBank/DDBJ databases">
        <title>Rhizophora mucronata_Transcriptome.</title>
        <authorList>
            <person name="Meera S.P."/>
            <person name="Sreeshan A."/>
            <person name="Augustine A."/>
        </authorList>
    </citation>
    <scope>NUCLEOTIDE SEQUENCE</scope>
    <source>
        <tissue evidence="1">Leaf</tissue>
    </source>
</reference>